<dbReference type="AlphaFoldDB" id="G2QK17"/>
<dbReference type="SMART" id="SM00025">
    <property type="entry name" value="Pumilio"/>
    <property type="match status" value="6"/>
</dbReference>
<dbReference type="GO" id="GO:0003723">
    <property type="term" value="F:RNA binding"/>
    <property type="evidence" value="ECO:0007669"/>
    <property type="project" value="InterPro"/>
</dbReference>
<evidence type="ECO:0000313" key="9">
    <source>
        <dbReference type="Proteomes" id="UP000007322"/>
    </source>
</evidence>
<dbReference type="eggNOG" id="KOG2188">
    <property type="taxonomic scope" value="Eukaryota"/>
</dbReference>
<dbReference type="SUPFAM" id="SSF48371">
    <property type="entry name" value="ARM repeat"/>
    <property type="match status" value="1"/>
</dbReference>
<feature type="compositionally biased region" description="Basic and acidic residues" evidence="7">
    <location>
        <begin position="848"/>
        <end position="860"/>
    </location>
</feature>
<feature type="compositionally biased region" description="Basic and acidic residues" evidence="7">
    <location>
        <begin position="730"/>
        <end position="740"/>
    </location>
</feature>
<dbReference type="GeneID" id="11510928"/>
<dbReference type="GO" id="GO:0000447">
    <property type="term" value="P:endonucleolytic cleavage in ITS1 to separate SSU-rRNA from 5.8S rRNA and LSU-rRNA from tricistronic rRNA transcript (SSU-rRNA, 5.8S rRNA, LSU-rRNA)"/>
    <property type="evidence" value="ECO:0007669"/>
    <property type="project" value="TreeGrafter"/>
</dbReference>
<dbReference type="GO" id="GO:0000472">
    <property type="term" value="P:endonucleolytic cleavage to generate mature 5'-end of SSU-rRNA from (SSU-rRNA, 5.8S rRNA, LSU-rRNA)"/>
    <property type="evidence" value="ECO:0007669"/>
    <property type="project" value="TreeGrafter"/>
</dbReference>
<dbReference type="GO" id="GO:0030688">
    <property type="term" value="C:preribosome, small subunit precursor"/>
    <property type="evidence" value="ECO:0007669"/>
    <property type="project" value="TreeGrafter"/>
</dbReference>
<feature type="region of interest" description="Disordered" evidence="7">
    <location>
        <begin position="716"/>
        <end position="860"/>
    </location>
</feature>
<dbReference type="VEuPathDB" id="FungiDB:MYCTH_2308603"/>
<name>G2QK17_THET4</name>
<feature type="compositionally biased region" description="Low complexity" evidence="7">
    <location>
        <begin position="745"/>
        <end position="759"/>
    </location>
</feature>
<sequence length="860" mass="93975">MGKNRKSKRQLIRDEKRAKKRGRELAEEEERSAKRQRQHDADGQQELSNDDLFTYDPNADYIPFDEEEDGNDAAGYNASAAHPRARGGNFEREFFGMLGEQEQEYFRHADELLELNDFPSAEERHIFLQNVYREARGKELKLASSQSCSRLMERLILLSTPRQKKRLFGAFAGHFMTLVTHRFASHCCEKLFLMSAPVVTAELSGEADKDVEMGDADDDEPMAPEIAEAVKTSMEDLFMLTLDELEEHLSFLLSDRYGSHALRVLLVVLSGRPLAQAGTKSLLQGKSKEYVTVEGASAVTSALNTQTRAVPSSFTMAIEKIISDSTASMDSTALRVLAKHPTGNPTLQLLLDLELSLSKSKKSKKEEGSGNAAEGEGSVVSLLERLVPGAPASFSDEKSQACEFVNSMLYDPIGSRLLETLISHCPGKVFKGLQANIFAPRIQSLLRNDIASYPAIKVLNRLNKEDLANAVQKALPEIPSFVEKGRFNVIKTLFERCNVRGATAELGSLLQALTAACGGNWKHIVPKLCLLSEPEQEPETKEKKFQTPEAKSKAALISHGSQVATALLDIPGQPSKAIQNSLLALSPDQLLRMATTSPSTAAILTKALATPAQIPHFHKLLVAALLPNIFTLATSQHGNGIVTEIISTPSKGGGGTSSEGAVVVPFHLKENIMAQLERQERALRETWLGRNVWRAWRGDLWSHRRHDWVRWAKETDPEGERVAGMPKVSKPGDGEEEGKGKGKAGKAAAKGPVSGGKKSTSVNGVAAGKGVGQELGTKRKTEPKAEGKVDKKGNEKKGGKEEEGKEKRGKKEGEGKEKRDKKEGKATNGENADEDVKKEKKKKKKKGLGKEGVEGEVKAA</sequence>
<evidence type="ECO:0000313" key="8">
    <source>
        <dbReference type="EMBL" id="AEO59923.1"/>
    </source>
</evidence>
<dbReference type="OMA" id="HHLVRNF"/>
<dbReference type="InterPro" id="IPR016024">
    <property type="entry name" value="ARM-type_fold"/>
</dbReference>
<dbReference type="Gene3D" id="1.25.10.10">
    <property type="entry name" value="Leucine-rich Repeat Variant"/>
    <property type="match status" value="1"/>
</dbReference>
<dbReference type="InterPro" id="IPR040000">
    <property type="entry name" value="NOP9"/>
</dbReference>
<comment type="subcellular location">
    <subcellularLocation>
        <location evidence="1">Nucleus</location>
        <location evidence="1">Nucleolus</location>
    </subcellularLocation>
</comment>
<keyword evidence="3" id="KW-0677">Repeat</keyword>
<evidence type="ECO:0000256" key="6">
    <source>
        <dbReference type="ARBA" id="ARBA00031929"/>
    </source>
</evidence>
<dbReference type="InterPro" id="IPR001313">
    <property type="entry name" value="Pumilio_RNA-bd_rpt"/>
</dbReference>
<reference evidence="8 9" key="1">
    <citation type="journal article" date="2011" name="Nat. Biotechnol.">
        <title>Comparative genomic analysis of the thermophilic biomass-degrading fungi Myceliophthora thermophila and Thielavia terrestris.</title>
        <authorList>
            <person name="Berka R.M."/>
            <person name="Grigoriev I.V."/>
            <person name="Otillar R."/>
            <person name="Salamov A."/>
            <person name="Grimwood J."/>
            <person name="Reid I."/>
            <person name="Ishmael N."/>
            <person name="John T."/>
            <person name="Darmond C."/>
            <person name="Moisan M.-C."/>
            <person name="Henrissat B."/>
            <person name="Coutinho P.M."/>
            <person name="Lombard V."/>
            <person name="Natvig D.O."/>
            <person name="Lindquist E."/>
            <person name="Schmutz J."/>
            <person name="Lucas S."/>
            <person name="Harris P."/>
            <person name="Powlowski J."/>
            <person name="Bellemare A."/>
            <person name="Taylor D."/>
            <person name="Butler G."/>
            <person name="de Vries R.P."/>
            <person name="Allijn I.E."/>
            <person name="van den Brink J."/>
            <person name="Ushinsky S."/>
            <person name="Storms R."/>
            <person name="Powell A.J."/>
            <person name="Paulsen I.T."/>
            <person name="Elbourne L.D.H."/>
            <person name="Baker S.E."/>
            <person name="Magnuson J."/>
            <person name="LaBoissiere S."/>
            <person name="Clutterbuck A.J."/>
            <person name="Martinez D."/>
            <person name="Wogulis M."/>
            <person name="de Leon A.L."/>
            <person name="Rey M.W."/>
            <person name="Tsang A."/>
        </authorList>
    </citation>
    <scope>NUCLEOTIDE SEQUENCE [LARGE SCALE GENOMIC DNA]</scope>
    <source>
        <strain evidence="9">ATCC 42464 / BCRC 31852 / DSM 1799</strain>
    </source>
</reference>
<dbReference type="HOGENOM" id="CLU_008720_1_0_1"/>
<dbReference type="PANTHER" id="PTHR13102:SF0">
    <property type="entry name" value="NUCLEOLAR PROTEIN 9"/>
    <property type="match status" value="1"/>
</dbReference>
<dbReference type="Proteomes" id="UP000007322">
    <property type="component" value="Chromosome 5"/>
</dbReference>
<evidence type="ECO:0000256" key="3">
    <source>
        <dbReference type="ARBA" id="ARBA00022737"/>
    </source>
</evidence>
<proteinExistence type="predicted"/>
<dbReference type="GO" id="GO:0000480">
    <property type="term" value="P:endonucleolytic cleavage in 5'-ETS of tricistronic rRNA transcript (SSU-rRNA, 5.8S rRNA, LSU-rRNA)"/>
    <property type="evidence" value="ECO:0007669"/>
    <property type="project" value="TreeGrafter"/>
</dbReference>
<dbReference type="FunCoup" id="G2QK17">
    <property type="interactions" value="854"/>
</dbReference>
<dbReference type="PANTHER" id="PTHR13102">
    <property type="entry name" value="NUCLEOLAR PROTEIN 9"/>
    <property type="match status" value="1"/>
</dbReference>
<gene>
    <name evidence="8" type="ORF">MYCTH_2308603</name>
</gene>
<accession>G2QK17</accession>
<dbReference type="STRING" id="573729.G2QK17"/>
<comment type="function">
    <text evidence="4">RNA-binding nucleolar protein required for pre-rRNA processing. Involved in production of 18S rRNA and assembly of small ribosomal subunit.</text>
</comment>
<evidence type="ECO:0000256" key="4">
    <source>
        <dbReference type="ARBA" id="ARBA00024893"/>
    </source>
</evidence>
<evidence type="ECO:0000256" key="2">
    <source>
        <dbReference type="ARBA" id="ARBA00016427"/>
    </source>
</evidence>
<dbReference type="GO" id="GO:0005730">
    <property type="term" value="C:nucleolus"/>
    <property type="evidence" value="ECO:0007669"/>
    <property type="project" value="UniProtKB-SubCell"/>
</dbReference>
<dbReference type="EMBL" id="CP003006">
    <property type="protein sequence ID" value="AEO59923.1"/>
    <property type="molecule type" value="Genomic_DNA"/>
</dbReference>
<organism evidence="8 9">
    <name type="scientific">Thermothelomyces thermophilus (strain ATCC 42464 / BCRC 31852 / DSM 1799)</name>
    <name type="common">Sporotrichum thermophile</name>
    <dbReference type="NCBI Taxonomy" id="573729"/>
    <lineage>
        <taxon>Eukaryota</taxon>
        <taxon>Fungi</taxon>
        <taxon>Dikarya</taxon>
        <taxon>Ascomycota</taxon>
        <taxon>Pezizomycotina</taxon>
        <taxon>Sordariomycetes</taxon>
        <taxon>Sordariomycetidae</taxon>
        <taxon>Sordariales</taxon>
        <taxon>Chaetomiaceae</taxon>
        <taxon>Thermothelomyces</taxon>
    </lineage>
</organism>
<dbReference type="InterPro" id="IPR011989">
    <property type="entry name" value="ARM-like"/>
</dbReference>
<dbReference type="RefSeq" id="XP_003665168.1">
    <property type="nucleotide sequence ID" value="XM_003665120.1"/>
</dbReference>
<dbReference type="GO" id="GO:0030686">
    <property type="term" value="C:90S preribosome"/>
    <property type="evidence" value="ECO:0007669"/>
    <property type="project" value="TreeGrafter"/>
</dbReference>
<dbReference type="Pfam" id="PF22493">
    <property type="entry name" value="PUF_NOP9"/>
    <property type="match status" value="1"/>
</dbReference>
<evidence type="ECO:0000256" key="5">
    <source>
        <dbReference type="ARBA" id="ARBA00030932"/>
    </source>
</evidence>
<feature type="compositionally biased region" description="Basic and acidic residues" evidence="7">
    <location>
        <begin position="776"/>
        <end position="825"/>
    </location>
</feature>
<keyword evidence="9" id="KW-1185">Reference proteome</keyword>
<evidence type="ECO:0000256" key="1">
    <source>
        <dbReference type="ARBA" id="ARBA00004604"/>
    </source>
</evidence>
<dbReference type="InParanoid" id="G2QK17"/>
<feature type="compositionally biased region" description="Basic residues" evidence="7">
    <location>
        <begin position="1"/>
        <end position="10"/>
    </location>
</feature>
<dbReference type="OrthoDB" id="392571at2759"/>
<protein>
    <recommendedName>
        <fullName evidence="2">Nucleolar protein 9</fullName>
    </recommendedName>
    <alternativeName>
        <fullName evidence="5 6">Pumilio domain-containing protein NOP9</fullName>
    </alternativeName>
</protein>
<dbReference type="KEGG" id="mtm:MYCTH_2308603"/>
<feature type="region of interest" description="Disordered" evidence="7">
    <location>
        <begin position="1"/>
        <end position="84"/>
    </location>
</feature>
<evidence type="ECO:0000256" key="7">
    <source>
        <dbReference type="SAM" id="MobiDB-lite"/>
    </source>
</evidence>
<dbReference type="GO" id="GO:0000056">
    <property type="term" value="P:ribosomal small subunit export from nucleus"/>
    <property type="evidence" value="ECO:0007669"/>
    <property type="project" value="TreeGrafter"/>
</dbReference>